<dbReference type="Gene3D" id="2.20.25.90">
    <property type="entry name" value="ADC-like domains"/>
    <property type="match status" value="1"/>
</dbReference>
<protein>
    <submittedName>
        <fullName evidence="10">Formate dehydrogenase</fullName>
        <ecNumber evidence="10">1.17.1.9</ecNumber>
    </submittedName>
</protein>
<dbReference type="SUPFAM" id="SSF53706">
    <property type="entry name" value="Formate dehydrogenase/DMSO reductase, domains 1-3"/>
    <property type="match status" value="1"/>
</dbReference>
<dbReference type="GO" id="GO:0030313">
    <property type="term" value="C:cell envelope"/>
    <property type="evidence" value="ECO:0007669"/>
    <property type="project" value="UniProtKB-SubCell"/>
</dbReference>
<dbReference type="Proteomes" id="UP000001784">
    <property type="component" value="Chromosome"/>
</dbReference>
<keyword evidence="6 10" id="KW-0560">Oxidoreductase</keyword>
<evidence type="ECO:0000256" key="5">
    <source>
        <dbReference type="ARBA" id="ARBA00022723"/>
    </source>
</evidence>
<dbReference type="InterPro" id="IPR006963">
    <property type="entry name" value="Mopterin_OxRdtase_4Fe-4S_dom"/>
</dbReference>
<evidence type="ECO:0000256" key="1">
    <source>
        <dbReference type="ARBA" id="ARBA00001966"/>
    </source>
</evidence>
<dbReference type="EC" id="1.17.1.9" evidence="10"/>
<dbReference type="GO" id="GO:0008863">
    <property type="term" value="F:formate dehydrogenase (NAD+) activity"/>
    <property type="evidence" value="ECO:0007669"/>
    <property type="project" value="UniProtKB-EC"/>
</dbReference>
<dbReference type="EMBL" id="CP000478">
    <property type="protein sequence ID" value="ABK15738.1"/>
    <property type="molecule type" value="Genomic_DNA"/>
</dbReference>
<comment type="subcellular location">
    <subcellularLocation>
        <location evidence="2">Cell envelope</location>
    </subcellularLocation>
</comment>
<reference evidence="10 11" key="1">
    <citation type="submission" date="2006-10" db="EMBL/GenBank/DDBJ databases">
        <title>Complete sequence of Syntrophobacter fumaroxidans MPOB.</title>
        <authorList>
            <consortium name="US DOE Joint Genome Institute"/>
            <person name="Copeland A."/>
            <person name="Lucas S."/>
            <person name="Lapidus A."/>
            <person name="Barry K."/>
            <person name="Detter J.C."/>
            <person name="Glavina del Rio T."/>
            <person name="Hammon N."/>
            <person name="Israni S."/>
            <person name="Pitluck S."/>
            <person name="Goltsman E.G."/>
            <person name="Martinez M."/>
            <person name="Schmutz J."/>
            <person name="Larimer F."/>
            <person name="Land M."/>
            <person name="Hauser L."/>
            <person name="Kyrpides N."/>
            <person name="Kim E."/>
            <person name="Boone D.R."/>
            <person name="Brockman F."/>
            <person name="Culley D."/>
            <person name="Ferry J."/>
            <person name="Gunsalus R."/>
            <person name="McInerney M.J."/>
            <person name="Morrison M."/>
            <person name="Plugge C."/>
            <person name="Rohlin L."/>
            <person name="Scholten J."/>
            <person name="Sieber J."/>
            <person name="Stams A.J.M."/>
            <person name="Worm P."/>
            <person name="Henstra A.M."/>
            <person name="Richardson P."/>
        </authorList>
    </citation>
    <scope>NUCLEOTIDE SEQUENCE [LARGE SCALE GENOMIC DNA]</scope>
    <source>
        <strain evidence="11">DSM 10017 / MPOB</strain>
    </source>
</reference>
<dbReference type="GO" id="GO:0009055">
    <property type="term" value="F:electron transfer activity"/>
    <property type="evidence" value="ECO:0007669"/>
    <property type="project" value="TreeGrafter"/>
</dbReference>
<evidence type="ECO:0000256" key="7">
    <source>
        <dbReference type="ARBA" id="ARBA00023004"/>
    </source>
</evidence>
<dbReference type="PROSITE" id="PS51669">
    <property type="entry name" value="4FE4S_MOW_BIS_MGD"/>
    <property type="match status" value="1"/>
</dbReference>
<evidence type="ECO:0000313" key="10">
    <source>
        <dbReference type="EMBL" id="ABK15738.1"/>
    </source>
</evidence>
<keyword evidence="7" id="KW-0408">Iron</keyword>
<dbReference type="HOGENOM" id="CLU_061371_1_0_7"/>
<dbReference type="GO" id="GO:0030151">
    <property type="term" value="F:molybdenum ion binding"/>
    <property type="evidence" value="ECO:0007669"/>
    <property type="project" value="TreeGrafter"/>
</dbReference>
<proteinExistence type="inferred from homology"/>
<dbReference type="SMART" id="SM00926">
    <property type="entry name" value="Molybdop_Fe4S4"/>
    <property type="match status" value="1"/>
</dbReference>
<dbReference type="PANTHER" id="PTHR43598">
    <property type="entry name" value="TUNGSTEN-CONTAINING FORMYLMETHANOFURAN DEHYDROGENASE 2 SUBUNIT B"/>
    <property type="match status" value="1"/>
</dbReference>
<keyword evidence="4" id="KW-0004">4Fe-4S</keyword>
<dbReference type="PROSITE" id="PS51318">
    <property type="entry name" value="TAT"/>
    <property type="match status" value="1"/>
</dbReference>
<accession>A0LE86</accession>
<evidence type="ECO:0000256" key="8">
    <source>
        <dbReference type="ARBA" id="ARBA00023014"/>
    </source>
</evidence>
<evidence type="ECO:0000256" key="2">
    <source>
        <dbReference type="ARBA" id="ARBA00004196"/>
    </source>
</evidence>
<keyword evidence="11" id="KW-1185">Reference proteome</keyword>
<feature type="domain" description="4Fe-4S Mo/W bis-MGD-type" evidence="9">
    <location>
        <begin position="47"/>
        <end position="105"/>
    </location>
</feature>
<gene>
    <name evidence="10" type="ordered locus">Sfum_0035</name>
</gene>
<evidence type="ECO:0000256" key="6">
    <source>
        <dbReference type="ARBA" id="ARBA00023002"/>
    </source>
</evidence>
<evidence type="ECO:0000256" key="3">
    <source>
        <dbReference type="ARBA" id="ARBA00010312"/>
    </source>
</evidence>
<sequence precursor="true">MGVTRREFLLISGTMGAGLALSSLGVDMRPIMAHAEELSKIEKVKSAKQTYSLCYYCSVTCGLICSTDQKTGKIINIEGDPDHPVTEGSLCAKGAASLQMSARNEHRLTKVLYRKPGGDKWEPKTMDWALTEIAKRIKATRDKDFMVKNAKGQVVNRLESISHLGSSKLDNEECWMVTAAVRALGLVYIDHQARV</sequence>
<dbReference type="Gene3D" id="3.40.50.740">
    <property type="match status" value="1"/>
</dbReference>
<dbReference type="AlphaFoldDB" id="A0LE86"/>
<dbReference type="InterPro" id="IPR006311">
    <property type="entry name" value="TAT_signal"/>
</dbReference>
<dbReference type="STRING" id="335543.Sfum_0035"/>
<name>A0LE86_SYNFM</name>
<keyword evidence="8" id="KW-0411">Iron-sulfur</keyword>
<dbReference type="KEGG" id="sfu:Sfum_0035"/>
<evidence type="ECO:0000259" key="9">
    <source>
        <dbReference type="PROSITE" id="PS51669"/>
    </source>
</evidence>
<organism evidence="10 11">
    <name type="scientific">Syntrophobacter fumaroxidans (strain DSM 10017 / MPOB)</name>
    <dbReference type="NCBI Taxonomy" id="335543"/>
    <lineage>
        <taxon>Bacteria</taxon>
        <taxon>Pseudomonadati</taxon>
        <taxon>Thermodesulfobacteriota</taxon>
        <taxon>Syntrophobacteria</taxon>
        <taxon>Syntrophobacterales</taxon>
        <taxon>Syntrophobacteraceae</taxon>
        <taxon>Syntrophobacter</taxon>
    </lineage>
</organism>
<dbReference type="GO" id="GO:0051539">
    <property type="term" value="F:4 iron, 4 sulfur cluster binding"/>
    <property type="evidence" value="ECO:0007669"/>
    <property type="project" value="UniProtKB-KW"/>
</dbReference>
<comment type="similarity">
    <text evidence="3">Belongs to the prokaryotic molybdopterin-containing oxidoreductase family.</text>
</comment>
<evidence type="ECO:0000313" key="11">
    <source>
        <dbReference type="Proteomes" id="UP000001784"/>
    </source>
</evidence>
<keyword evidence="5" id="KW-0479">Metal-binding</keyword>
<dbReference type="GO" id="GO:0009061">
    <property type="term" value="P:anaerobic respiration"/>
    <property type="evidence" value="ECO:0007669"/>
    <property type="project" value="TreeGrafter"/>
</dbReference>
<dbReference type="PANTHER" id="PTHR43598:SF1">
    <property type="entry name" value="FORMATE DEHYDROGENASE-O MAJOR SUBUNIT"/>
    <property type="match status" value="1"/>
</dbReference>
<dbReference type="InParanoid" id="A0LE86"/>
<evidence type="ECO:0000256" key="4">
    <source>
        <dbReference type="ARBA" id="ARBA00022485"/>
    </source>
</evidence>
<dbReference type="eggNOG" id="COG0243">
    <property type="taxonomic scope" value="Bacteria"/>
</dbReference>
<dbReference type="Pfam" id="PF04879">
    <property type="entry name" value="Molybdop_Fe4S4"/>
    <property type="match status" value="1"/>
</dbReference>
<comment type="cofactor">
    <cofactor evidence="1">
        <name>[4Fe-4S] cluster</name>
        <dbReference type="ChEBI" id="CHEBI:49883"/>
    </cofactor>
</comment>